<comment type="caution">
    <text evidence="1">The sequence shown here is derived from an EMBL/GenBank/DDBJ whole genome shotgun (WGS) entry which is preliminary data.</text>
</comment>
<dbReference type="AlphaFoldDB" id="A0A645FWR6"/>
<gene>
    <name evidence="1" type="ORF">SDC9_165500</name>
</gene>
<reference evidence="1" key="1">
    <citation type="submission" date="2019-08" db="EMBL/GenBank/DDBJ databases">
        <authorList>
            <person name="Kucharzyk K."/>
            <person name="Murdoch R.W."/>
            <person name="Higgins S."/>
            <person name="Loffler F."/>
        </authorList>
    </citation>
    <scope>NUCLEOTIDE SEQUENCE</scope>
</reference>
<dbReference type="EMBL" id="VSSQ01065423">
    <property type="protein sequence ID" value="MPN18142.1"/>
    <property type="molecule type" value="Genomic_DNA"/>
</dbReference>
<sequence length="150" mass="16621">MTDEYALGRFWNNTTSVDIFGERAGNHGVQTIGGQKVIAPGSYGKFIFKVTNSNDFEINVTIDLRESDANLPNIPMIYRLKRGVAGENFVGGNAWRDASAITEFVTMSPSSESYYTLEWEWDASSNSIDTAIGNQLTLPLYILDIIILAQ</sequence>
<protein>
    <submittedName>
        <fullName evidence="1">Uncharacterized protein</fullName>
    </submittedName>
</protein>
<organism evidence="1">
    <name type="scientific">bioreactor metagenome</name>
    <dbReference type="NCBI Taxonomy" id="1076179"/>
    <lineage>
        <taxon>unclassified sequences</taxon>
        <taxon>metagenomes</taxon>
        <taxon>ecological metagenomes</taxon>
    </lineage>
</organism>
<accession>A0A645FWR6</accession>
<proteinExistence type="predicted"/>
<name>A0A645FWR6_9ZZZZ</name>
<evidence type="ECO:0000313" key="1">
    <source>
        <dbReference type="EMBL" id="MPN18142.1"/>
    </source>
</evidence>